<dbReference type="AlphaFoldDB" id="A0A2I0IYJ8"/>
<comment type="caution">
    <text evidence="1">The sequence shown here is derived from an EMBL/GenBank/DDBJ whole genome shotgun (WGS) entry which is preliminary data.</text>
</comment>
<evidence type="ECO:0000313" key="1">
    <source>
        <dbReference type="EMBL" id="PKI49025.1"/>
    </source>
</evidence>
<protein>
    <submittedName>
        <fullName evidence="1">Uncharacterized protein</fullName>
    </submittedName>
</protein>
<dbReference type="EMBL" id="PGOL01002298">
    <property type="protein sequence ID" value="PKI49025.1"/>
    <property type="molecule type" value="Genomic_DNA"/>
</dbReference>
<accession>A0A2I0IYJ8</accession>
<organism evidence="1 2">
    <name type="scientific">Punica granatum</name>
    <name type="common">Pomegranate</name>
    <dbReference type="NCBI Taxonomy" id="22663"/>
    <lineage>
        <taxon>Eukaryota</taxon>
        <taxon>Viridiplantae</taxon>
        <taxon>Streptophyta</taxon>
        <taxon>Embryophyta</taxon>
        <taxon>Tracheophyta</taxon>
        <taxon>Spermatophyta</taxon>
        <taxon>Magnoliopsida</taxon>
        <taxon>eudicotyledons</taxon>
        <taxon>Gunneridae</taxon>
        <taxon>Pentapetalae</taxon>
        <taxon>rosids</taxon>
        <taxon>malvids</taxon>
        <taxon>Myrtales</taxon>
        <taxon>Lythraceae</taxon>
        <taxon>Punica</taxon>
    </lineage>
</organism>
<name>A0A2I0IYJ8_PUNGR</name>
<proteinExistence type="predicted"/>
<reference evidence="1 2" key="1">
    <citation type="submission" date="2017-11" db="EMBL/GenBank/DDBJ databases">
        <title>De-novo sequencing of pomegranate (Punica granatum L.) genome.</title>
        <authorList>
            <person name="Akparov Z."/>
            <person name="Amiraslanov A."/>
            <person name="Hajiyeva S."/>
            <person name="Abbasov M."/>
            <person name="Kaur K."/>
            <person name="Hamwieh A."/>
            <person name="Solovyev V."/>
            <person name="Salamov A."/>
            <person name="Braich B."/>
            <person name="Kosarev P."/>
            <person name="Mahmoud A."/>
            <person name="Hajiyev E."/>
            <person name="Babayeva S."/>
            <person name="Izzatullayeva V."/>
            <person name="Mammadov A."/>
            <person name="Mammadov A."/>
            <person name="Sharifova S."/>
            <person name="Ojaghi J."/>
            <person name="Eynullazada K."/>
            <person name="Bayramov B."/>
            <person name="Abdulazimova A."/>
            <person name="Shahmuradov I."/>
        </authorList>
    </citation>
    <scope>NUCLEOTIDE SEQUENCE [LARGE SCALE GENOMIC DNA]</scope>
    <source>
        <strain evidence="2">cv. AG2017</strain>
        <tissue evidence="1">Leaf</tissue>
    </source>
</reference>
<keyword evidence="2" id="KW-1185">Reference proteome</keyword>
<evidence type="ECO:0000313" key="2">
    <source>
        <dbReference type="Proteomes" id="UP000233551"/>
    </source>
</evidence>
<gene>
    <name evidence="1" type="ORF">CRG98_030612</name>
</gene>
<dbReference type="Proteomes" id="UP000233551">
    <property type="component" value="Unassembled WGS sequence"/>
</dbReference>
<sequence>MVHARASWARGGVCTGVRSAQAGAWAEVRGVGERAGARLGARAYERASLFTRGHDLHPK</sequence>